<evidence type="ECO:0000313" key="4">
    <source>
        <dbReference type="Proteomes" id="UP000217790"/>
    </source>
</evidence>
<organism evidence="3 4">
    <name type="scientific">Armillaria gallica</name>
    <name type="common">Bulbous honey fungus</name>
    <name type="synonym">Armillaria bulbosa</name>
    <dbReference type="NCBI Taxonomy" id="47427"/>
    <lineage>
        <taxon>Eukaryota</taxon>
        <taxon>Fungi</taxon>
        <taxon>Dikarya</taxon>
        <taxon>Basidiomycota</taxon>
        <taxon>Agaricomycotina</taxon>
        <taxon>Agaricomycetes</taxon>
        <taxon>Agaricomycetidae</taxon>
        <taxon>Agaricales</taxon>
        <taxon>Marasmiineae</taxon>
        <taxon>Physalacriaceae</taxon>
        <taxon>Armillaria</taxon>
    </lineage>
</organism>
<gene>
    <name evidence="3" type="ORF">ARMGADRAFT_1077674</name>
</gene>
<reference evidence="4" key="1">
    <citation type="journal article" date="2017" name="Nat. Ecol. Evol.">
        <title>Genome expansion and lineage-specific genetic innovations in the forest pathogenic fungi Armillaria.</title>
        <authorList>
            <person name="Sipos G."/>
            <person name="Prasanna A.N."/>
            <person name="Walter M.C."/>
            <person name="O'Connor E."/>
            <person name="Balint B."/>
            <person name="Krizsan K."/>
            <person name="Kiss B."/>
            <person name="Hess J."/>
            <person name="Varga T."/>
            <person name="Slot J."/>
            <person name="Riley R."/>
            <person name="Boka B."/>
            <person name="Rigling D."/>
            <person name="Barry K."/>
            <person name="Lee J."/>
            <person name="Mihaltcheva S."/>
            <person name="LaButti K."/>
            <person name="Lipzen A."/>
            <person name="Waldron R."/>
            <person name="Moloney N.M."/>
            <person name="Sperisen C."/>
            <person name="Kredics L."/>
            <person name="Vagvoelgyi C."/>
            <person name="Patrignani A."/>
            <person name="Fitzpatrick D."/>
            <person name="Nagy I."/>
            <person name="Doyle S."/>
            <person name="Anderson J.B."/>
            <person name="Grigoriev I.V."/>
            <person name="Gueldener U."/>
            <person name="Muensterkoetter M."/>
            <person name="Nagy L.G."/>
        </authorList>
    </citation>
    <scope>NUCLEOTIDE SEQUENCE [LARGE SCALE GENOMIC DNA]</scope>
    <source>
        <strain evidence="4">Ar21-2</strain>
    </source>
</reference>
<feature type="transmembrane region" description="Helical" evidence="2">
    <location>
        <begin position="184"/>
        <end position="208"/>
    </location>
</feature>
<accession>A0A2H3DLT2</accession>
<feature type="transmembrane region" description="Helical" evidence="2">
    <location>
        <begin position="143"/>
        <end position="164"/>
    </location>
</feature>
<dbReference type="AlphaFoldDB" id="A0A2H3DLT2"/>
<feature type="compositionally biased region" description="Low complexity" evidence="1">
    <location>
        <begin position="300"/>
        <end position="310"/>
    </location>
</feature>
<feature type="transmembrane region" description="Helical" evidence="2">
    <location>
        <begin position="220"/>
        <end position="241"/>
    </location>
</feature>
<keyword evidence="2" id="KW-1133">Transmembrane helix</keyword>
<name>A0A2H3DLT2_ARMGA</name>
<dbReference type="OMA" id="PIMCLVA"/>
<feature type="transmembrane region" description="Helical" evidence="2">
    <location>
        <begin position="58"/>
        <end position="77"/>
    </location>
</feature>
<dbReference type="Proteomes" id="UP000217790">
    <property type="component" value="Unassembled WGS sequence"/>
</dbReference>
<feature type="compositionally biased region" description="Polar residues" evidence="1">
    <location>
        <begin position="278"/>
        <end position="292"/>
    </location>
</feature>
<dbReference type="EMBL" id="KZ293651">
    <property type="protein sequence ID" value="PBK96165.1"/>
    <property type="molecule type" value="Genomic_DNA"/>
</dbReference>
<dbReference type="OrthoDB" id="2871867at2759"/>
<evidence type="ECO:0000313" key="3">
    <source>
        <dbReference type="EMBL" id="PBK96165.1"/>
    </source>
</evidence>
<sequence length="328" mass="37142">MQVPPPDLSEDDRRFIFEFLGVSLNRMILESLFHGLYTGIVAVTLWNMFTSTTRLRGTFLRTIIIMVYILSTIAFAIEWEFQRHAFIEYGYNYYSVFAALADDNLWSRAKYFIANITGGISTILVDITIIWRCWVLWDCQWRVVLIPIMCLVAATVMKAMQTFSDIHILSDVRMDTVFAIEIDWTLIYIVLILTTTLMCTLLIVYRIVRFARRLLLFRRIISALIESAMIYTLALIVYLALAGRNMLAASYADTGAAFVRAIAPTLLALRVAAGSTSISSDEESNTSGNISDINFRPIGENSSSSNPSDESFSESHGTRTTESTWNDM</sequence>
<feature type="compositionally biased region" description="Polar residues" evidence="1">
    <location>
        <begin position="318"/>
        <end position="328"/>
    </location>
</feature>
<keyword evidence="4" id="KW-1185">Reference proteome</keyword>
<proteinExistence type="predicted"/>
<protein>
    <submittedName>
        <fullName evidence="3">Uncharacterized protein</fullName>
    </submittedName>
</protein>
<evidence type="ECO:0000256" key="1">
    <source>
        <dbReference type="SAM" id="MobiDB-lite"/>
    </source>
</evidence>
<evidence type="ECO:0000256" key="2">
    <source>
        <dbReference type="SAM" id="Phobius"/>
    </source>
</evidence>
<keyword evidence="2" id="KW-0812">Transmembrane</keyword>
<feature type="region of interest" description="Disordered" evidence="1">
    <location>
        <begin position="278"/>
        <end position="328"/>
    </location>
</feature>
<keyword evidence="2" id="KW-0472">Membrane</keyword>
<dbReference type="InParanoid" id="A0A2H3DLT2"/>
<feature type="transmembrane region" description="Helical" evidence="2">
    <location>
        <begin position="27"/>
        <end position="46"/>
    </location>
</feature>
<feature type="transmembrane region" description="Helical" evidence="2">
    <location>
        <begin position="111"/>
        <end position="131"/>
    </location>
</feature>